<proteinExistence type="predicted"/>
<evidence type="ECO:0000313" key="2">
    <source>
        <dbReference type="Proteomes" id="UP000033109"/>
    </source>
</evidence>
<dbReference type="EMBL" id="CP009621">
    <property type="protein sequence ID" value="AKD03433.1"/>
    <property type="molecule type" value="Genomic_DNA"/>
</dbReference>
<dbReference type="HOGENOM" id="CLU_1684973_0_0_10"/>
<dbReference type="STRING" id="400092.PKOR_10225"/>
<dbReference type="KEGG" id="pko:PKOR_10225"/>
<dbReference type="PATRIC" id="fig|400092.3.peg.2241"/>
<evidence type="ECO:0000313" key="1">
    <source>
        <dbReference type="EMBL" id="AKD03433.1"/>
    </source>
</evidence>
<protein>
    <submittedName>
        <fullName evidence="1">Uncharacterized protein</fullName>
    </submittedName>
</protein>
<accession>A0A0E3ZFC5</accession>
<organism evidence="1 2">
    <name type="scientific">Pontibacter korlensis</name>
    <dbReference type="NCBI Taxonomy" id="400092"/>
    <lineage>
        <taxon>Bacteria</taxon>
        <taxon>Pseudomonadati</taxon>
        <taxon>Bacteroidota</taxon>
        <taxon>Cytophagia</taxon>
        <taxon>Cytophagales</taxon>
        <taxon>Hymenobacteraceae</taxon>
        <taxon>Pontibacter</taxon>
    </lineage>
</organism>
<dbReference type="RefSeq" id="WP_046310549.1">
    <property type="nucleotide sequence ID" value="NZ_CBCSCY010000005.1"/>
</dbReference>
<name>A0A0E3ZFC5_9BACT</name>
<dbReference type="Proteomes" id="UP000033109">
    <property type="component" value="Chromosome"/>
</dbReference>
<keyword evidence="2" id="KW-1185">Reference proteome</keyword>
<sequence length="156" mass="17989">MFYLVILLLIGCSEGEKGIESEPEQVYVSEEEKLLNDVFLSVVGTDLYYKISDKEMDVVYEIASKEGEDKARAYYEKHRKEDPTQLVVFTRDEFWNMHYPLNSRNIIPDRLQLIKHILIENNFDPTTQILEKLSQPLELSSVNLIRTGRCQGAGSG</sequence>
<reference evidence="1 2" key="1">
    <citation type="journal article" date="2015" name="Sci. Rep.">
        <title>Unraveling adaptation of Pontibacter korlensis to radiation and infertility in desert through complete genome and comparative transcriptomic analysis.</title>
        <authorList>
            <person name="Dai J."/>
            <person name="Dai W."/>
            <person name="Qiu C."/>
            <person name="Yang Z."/>
            <person name="Zhang Y."/>
            <person name="Zhou M."/>
            <person name="Zhang L."/>
            <person name="Fang C."/>
            <person name="Gao Q."/>
            <person name="Yang Q."/>
            <person name="Li X."/>
            <person name="Wang Z."/>
            <person name="Wang Z."/>
            <person name="Jia Z."/>
            <person name="Chen X."/>
        </authorList>
    </citation>
    <scope>NUCLEOTIDE SEQUENCE [LARGE SCALE GENOMIC DNA]</scope>
    <source>
        <strain evidence="1 2">X14-1T</strain>
    </source>
</reference>
<dbReference type="AlphaFoldDB" id="A0A0E3ZFC5"/>
<gene>
    <name evidence="1" type="ORF">PKOR_10225</name>
</gene>